<evidence type="ECO:0008006" key="7">
    <source>
        <dbReference type="Google" id="ProtNLM"/>
    </source>
</evidence>
<comment type="subcellular location">
    <subcellularLocation>
        <location evidence="1">Membrane</location>
    </subcellularLocation>
</comment>
<comment type="caution">
    <text evidence="5">The sequence shown here is derived from an EMBL/GenBank/DDBJ whole genome shotgun (WGS) entry which is preliminary data.</text>
</comment>
<feature type="compositionally biased region" description="Basic and acidic residues" evidence="3">
    <location>
        <begin position="23"/>
        <end position="42"/>
    </location>
</feature>
<keyword evidence="4" id="KW-1133">Transmembrane helix</keyword>
<gene>
    <name evidence="5" type="ORF">ACT17_30955</name>
</gene>
<dbReference type="PANTHER" id="PTHR37042">
    <property type="entry name" value="OUTER MEMBRANE PROTEIN RV1973"/>
    <property type="match status" value="1"/>
</dbReference>
<dbReference type="AlphaFoldDB" id="A0A0J8TY60"/>
<sequence>MFSRTRTKDVFDQINGSNDCEENEHSSGDKDVDQSPENHDADEVTGVDPTDDPDDQHQSVDLDDPATESRLGRGSRTTLIGAVLLVALLLAVGTAAFFGWQVKRQHDLVATGREALAVANDYGVTLTSIDSAKVDENYAKVLQGATGEFKDLYTQSAAQLRQLLIDNKAVSHGVVVDSAVKSVTPDKVEVLLFIDQSISNAVNPEPRIDRSRVTIALERIDNRWLASKVDIK</sequence>
<dbReference type="EMBL" id="LFOD01000051">
    <property type="protein sequence ID" value="KMV14293.1"/>
    <property type="molecule type" value="Genomic_DNA"/>
</dbReference>
<evidence type="ECO:0000256" key="4">
    <source>
        <dbReference type="SAM" id="Phobius"/>
    </source>
</evidence>
<feature type="region of interest" description="Disordered" evidence="3">
    <location>
        <begin position="1"/>
        <end position="72"/>
    </location>
</feature>
<keyword evidence="4" id="KW-0812">Transmembrane</keyword>
<evidence type="ECO:0000313" key="6">
    <source>
        <dbReference type="Proteomes" id="UP000037594"/>
    </source>
</evidence>
<evidence type="ECO:0000256" key="1">
    <source>
        <dbReference type="ARBA" id="ARBA00004370"/>
    </source>
</evidence>
<feature type="compositionally biased region" description="Acidic residues" evidence="3">
    <location>
        <begin position="43"/>
        <end position="54"/>
    </location>
</feature>
<reference evidence="5 6" key="1">
    <citation type="submission" date="2015-06" db="EMBL/GenBank/DDBJ databases">
        <title>Genome sequence of Mycobacterium conceptionense strain MLE.</title>
        <authorList>
            <person name="Greninger A.L."/>
            <person name="Cunningham G."/>
            <person name="Chiu C.Y."/>
            <person name="Miller S."/>
        </authorList>
    </citation>
    <scope>NUCLEOTIDE SEQUENCE [LARGE SCALE GENOMIC DNA]</scope>
    <source>
        <strain evidence="5 6">MLE</strain>
    </source>
</reference>
<keyword evidence="2 4" id="KW-0472">Membrane</keyword>
<feature type="compositionally biased region" description="Basic and acidic residues" evidence="3">
    <location>
        <begin position="1"/>
        <end position="11"/>
    </location>
</feature>
<dbReference type="RefSeq" id="WP_047040097.1">
    <property type="nucleotide sequence ID" value="NZ_LFOD01000051.1"/>
</dbReference>
<dbReference type="Proteomes" id="UP000037594">
    <property type="component" value="Unassembled WGS sequence"/>
</dbReference>
<dbReference type="PATRIC" id="fig|451644.5.peg.6348"/>
<name>A0A0J8TY60_9MYCO</name>
<evidence type="ECO:0000313" key="5">
    <source>
        <dbReference type="EMBL" id="KMV14293.1"/>
    </source>
</evidence>
<dbReference type="PANTHER" id="PTHR37042:SF4">
    <property type="entry name" value="OUTER MEMBRANE PROTEIN RV1973"/>
    <property type="match status" value="1"/>
</dbReference>
<feature type="transmembrane region" description="Helical" evidence="4">
    <location>
        <begin position="79"/>
        <end position="100"/>
    </location>
</feature>
<accession>A0A0J8TY60</accession>
<proteinExistence type="predicted"/>
<evidence type="ECO:0000256" key="3">
    <source>
        <dbReference type="SAM" id="MobiDB-lite"/>
    </source>
</evidence>
<organism evidence="5 6">
    <name type="scientific">Mycolicibacterium conceptionense</name>
    <dbReference type="NCBI Taxonomy" id="451644"/>
    <lineage>
        <taxon>Bacteria</taxon>
        <taxon>Bacillati</taxon>
        <taxon>Actinomycetota</taxon>
        <taxon>Actinomycetes</taxon>
        <taxon>Mycobacteriales</taxon>
        <taxon>Mycobacteriaceae</taxon>
        <taxon>Mycolicibacterium</taxon>
    </lineage>
</organism>
<protein>
    <recommendedName>
        <fullName evidence="7">Mce protein</fullName>
    </recommendedName>
</protein>
<evidence type="ECO:0000256" key="2">
    <source>
        <dbReference type="ARBA" id="ARBA00023136"/>
    </source>
</evidence>
<dbReference type="GO" id="GO:0016020">
    <property type="term" value="C:membrane"/>
    <property type="evidence" value="ECO:0007669"/>
    <property type="project" value="UniProtKB-SubCell"/>
</dbReference>